<dbReference type="Proteomes" id="UP000598174">
    <property type="component" value="Unassembled WGS sequence"/>
</dbReference>
<evidence type="ECO:0000313" key="2">
    <source>
        <dbReference type="Proteomes" id="UP000598174"/>
    </source>
</evidence>
<sequence>MRLTSVTVWLLVGLTGSGKTTFARRLEARGVVRLSVDEEVFARHGRYGIDYHESEYFAKEAPVVLDTHRRLAALVEAGRDVVLDAGLWRRTDRDETKKLVEATGGSWRLVYFDVGRDELLRRLTDRNQRGDANALRVTPEALDDFTARFEVPSGEGEELFHDALS</sequence>
<name>A0A919J6K5_9ACTN</name>
<evidence type="ECO:0008006" key="3">
    <source>
        <dbReference type="Google" id="ProtNLM"/>
    </source>
</evidence>
<dbReference type="AlphaFoldDB" id="A0A919J6K5"/>
<accession>A0A919J6K5</accession>
<dbReference type="Pfam" id="PF13671">
    <property type="entry name" value="AAA_33"/>
    <property type="match status" value="1"/>
</dbReference>
<gene>
    <name evidence="1" type="ORF">Afe05nite_61120</name>
</gene>
<dbReference type="EMBL" id="BOMM01000052">
    <property type="protein sequence ID" value="GIE14272.1"/>
    <property type="molecule type" value="Genomic_DNA"/>
</dbReference>
<proteinExistence type="predicted"/>
<evidence type="ECO:0000313" key="1">
    <source>
        <dbReference type="EMBL" id="GIE14272.1"/>
    </source>
</evidence>
<comment type="caution">
    <text evidence="1">The sequence shown here is derived from an EMBL/GenBank/DDBJ whole genome shotgun (WGS) entry which is preliminary data.</text>
</comment>
<dbReference type="Gene3D" id="3.40.50.300">
    <property type="entry name" value="P-loop containing nucleotide triphosphate hydrolases"/>
    <property type="match status" value="1"/>
</dbReference>
<reference evidence="1" key="1">
    <citation type="submission" date="2021-01" db="EMBL/GenBank/DDBJ databases">
        <title>Whole genome shotgun sequence of Actinoplanes ferrugineus NBRC 15555.</title>
        <authorList>
            <person name="Komaki H."/>
            <person name="Tamura T."/>
        </authorList>
    </citation>
    <scope>NUCLEOTIDE SEQUENCE</scope>
    <source>
        <strain evidence="1">NBRC 15555</strain>
    </source>
</reference>
<dbReference type="SUPFAM" id="SSF52540">
    <property type="entry name" value="P-loop containing nucleoside triphosphate hydrolases"/>
    <property type="match status" value="1"/>
</dbReference>
<organism evidence="1 2">
    <name type="scientific">Paractinoplanes ferrugineus</name>
    <dbReference type="NCBI Taxonomy" id="113564"/>
    <lineage>
        <taxon>Bacteria</taxon>
        <taxon>Bacillati</taxon>
        <taxon>Actinomycetota</taxon>
        <taxon>Actinomycetes</taxon>
        <taxon>Micromonosporales</taxon>
        <taxon>Micromonosporaceae</taxon>
        <taxon>Paractinoplanes</taxon>
    </lineage>
</organism>
<keyword evidence="2" id="KW-1185">Reference proteome</keyword>
<dbReference type="InterPro" id="IPR027417">
    <property type="entry name" value="P-loop_NTPase"/>
</dbReference>
<protein>
    <recommendedName>
        <fullName evidence="3">Kinase</fullName>
    </recommendedName>
</protein>